<dbReference type="Proteomes" id="UP001482620">
    <property type="component" value="Unassembled WGS sequence"/>
</dbReference>
<gene>
    <name evidence="1" type="ORF">ILYODFUR_017991</name>
</gene>
<accession>A0ABV0TVL7</accession>
<feature type="non-terminal residue" evidence="1">
    <location>
        <position position="1"/>
    </location>
</feature>
<protein>
    <recommendedName>
        <fullName evidence="3">Prolactin receptor</fullName>
    </recommendedName>
</protein>
<keyword evidence="2" id="KW-1185">Reference proteome</keyword>
<dbReference type="EMBL" id="JAHRIQ010048065">
    <property type="protein sequence ID" value="MEQ2236959.1"/>
    <property type="molecule type" value="Genomic_DNA"/>
</dbReference>
<name>A0ABV0TVL7_9TELE</name>
<evidence type="ECO:0000313" key="1">
    <source>
        <dbReference type="EMBL" id="MEQ2236959.1"/>
    </source>
</evidence>
<evidence type="ECO:0000313" key="2">
    <source>
        <dbReference type="Proteomes" id="UP001482620"/>
    </source>
</evidence>
<organism evidence="1 2">
    <name type="scientific">Ilyodon furcidens</name>
    <name type="common">goldbreast splitfin</name>
    <dbReference type="NCBI Taxonomy" id="33524"/>
    <lineage>
        <taxon>Eukaryota</taxon>
        <taxon>Metazoa</taxon>
        <taxon>Chordata</taxon>
        <taxon>Craniata</taxon>
        <taxon>Vertebrata</taxon>
        <taxon>Euteleostomi</taxon>
        <taxon>Actinopterygii</taxon>
        <taxon>Neopterygii</taxon>
        <taxon>Teleostei</taxon>
        <taxon>Neoteleostei</taxon>
        <taxon>Acanthomorphata</taxon>
        <taxon>Ovalentaria</taxon>
        <taxon>Atherinomorphae</taxon>
        <taxon>Cyprinodontiformes</taxon>
        <taxon>Goodeidae</taxon>
        <taxon>Ilyodon</taxon>
    </lineage>
</organism>
<reference evidence="1 2" key="1">
    <citation type="submission" date="2021-06" db="EMBL/GenBank/DDBJ databases">
        <authorList>
            <person name="Palmer J.M."/>
        </authorList>
    </citation>
    <scope>NUCLEOTIDE SEQUENCE [LARGE SCALE GENOMIC DNA]</scope>
    <source>
        <strain evidence="2">if_2019</strain>
        <tissue evidence="1">Muscle</tissue>
    </source>
</reference>
<sequence>CNQPCTNIYKTELETKGVHQQDNVVTGLNAPGRVSHGKQALGDKPDKERFRILHDDHKNEAQGLQSVNPVVDTINKGCGQAEGVLSRNVVGYHEAKNTAARVVADAKTQAWDHLGILPEELKEVSGEREVWMSPLSLIPLRPGPDKWKMTSMSTFFLKSDRRNPNAQMSDISFLETACGDRGKNYILCVF</sequence>
<comment type="caution">
    <text evidence="1">The sequence shown here is derived from an EMBL/GenBank/DDBJ whole genome shotgun (WGS) entry which is preliminary data.</text>
</comment>
<proteinExistence type="predicted"/>
<evidence type="ECO:0008006" key="3">
    <source>
        <dbReference type="Google" id="ProtNLM"/>
    </source>
</evidence>